<dbReference type="EMBL" id="VXRG01000021">
    <property type="protein sequence ID" value="MXY92165.1"/>
    <property type="molecule type" value="Genomic_DNA"/>
</dbReference>
<organism evidence="1">
    <name type="scientific">Caldilineaceae bacterium SB0664_bin_27</name>
    <dbReference type="NCBI Taxonomy" id="2605260"/>
    <lineage>
        <taxon>Bacteria</taxon>
        <taxon>Bacillati</taxon>
        <taxon>Chloroflexota</taxon>
        <taxon>Caldilineae</taxon>
        <taxon>Caldilineales</taxon>
        <taxon>Caldilineaceae</taxon>
    </lineage>
</organism>
<protein>
    <submittedName>
        <fullName evidence="1">Uncharacterized protein</fullName>
    </submittedName>
</protein>
<dbReference type="AlphaFoldDB" id="A0A6B0YPQ1"/>
<comment type="caution">
    <text evidence="1">The sequence shown here is derived from an EMBL/GenBank/DDBJ whole genome shotgun (WGS) entry which is preliminary data.</text>
</comment>
<sequence>MADDKARVQYHQLLGSGMRLSLAAVQVNVSTESSILSESPRVDILLLRREGTAWTAAQRARLPDGIRDSAAAHILVEFKYTESVTEDAILRAAAYDLFYRQVQKLSREQTLPVVLSAKTPQRSRLAEWGFEESQRGVFRTRLPFVGRVMLLALNRLPANSNNAIVKLFASRKRERDAGFASLDRQVFTESLELHAYVLGLSQTFNVKGELNMAEVLTPEKVLEYGMRVRELIFESGTPEERLAGLSPDQILEVLGPNEILAGLSPNEILAGLNSDERRALLRLLQEDMDAGGDGSPESNENS</sequence>
<gene>
    <name evidence="1" type="ORF">F4Y42_01820</name>
</gene>
<evidence type="ECO:0000313" key="1">
    <source>
        <dbReference type="EMBL" id="MXY92165.1"/>
    </source>
</evidence>
<proteinExistence type="predicted"/>
<reference evidence="1" key="1">
    <citation type="submission" date="2019-09" db="EMBL/GenBank/DDBJ databases">
        <title>Characterisation of the sponge microbiome using genome-centric metagenomics.</title>
        <authorList>
            <person name="Engelberts J.P."/>
            <person name="Robbins S.J."/>
            <person name="De Goeij J.M."/>
            <person name="Aranda M."/>
            <person name="Bell S.C."/>
            <person name="Webster N.S."/>
        </authorList>
    </citation>
    <scope>NUCLEOTIDE SEQUENCE</scope>
    <source>
        <strain evidence="1">SB0664_bin_27</strain>
    </source>
</reference>
<name>A0A6B0YPQ1_9CHLR</name>
<accession>A0A6B0YPQ1</accession>